<evidence type="ECO:0000256" key="1">
    <source>
        <dbReference type="SAM" id="Phobius"/>
    </source>
</evidence>
<evidence type="ECO:0000313" key="3">
    <source>
        <dbReference type="Proteomes" id="UP001417504"/>
    </source>
</evidence>
<dbReference type="Proteomes" id="UP001417504">
    <property type="component" value="Unassembled WGS sequence"/>
</dbReference>
<name>A0AAP0PFI3_9MAGN</name>
<comment type="caution">
    <text evidence="2">The sequence shown here is derived from an EMBL/GenBank/DDBJ whole genome shotgun (WGS) entry which is preliminary data.</text>
</comment>
<feature type="transmembrane region" description="Helical" evidence="1">
    <location>
        <begin position="42"/>
        <end position="67"/>
    </location>
</feature>
<gene>
    <name evidence="2" type="ORF">Sjap_009459</name>
</gene>
<feature type="transmembrane region" description="Helical" evidence="1">
    <location>
        <begin position="13"/>
        <end position="30"/>
    </location>
</feature>
<evidence type="ECO:0000313" key="2">
    <source>
        <dbReference type="EMBL" id="KAK9138865.1"/>
    </source>
</evidence>
<proteinExistence type="predicted"/>
<dbReference type="AlphaFoldDB" id="A0AAP0PFI3"/>
<dbReference type="EMBL" id="JBBNAE010000003">
    <property type="protein sequence ID" value="KAK9138865.1"/>
    <property type="molecule type" value="Genomic_DNA"/>
</dbReference>
<keyword evidence="1" id="KW-0812">Transmembrane</keyword>
<protein>
    <submittedName>
        <fullName evidence="2">Uncharacterized protein</fullName>
    </submittedName>
</protein>
<organism evidence="2 3">
    <name type="scientific">Stephania japonica</name>
    <dbReference type="NCBI Taxonomy" id="461633"/>
    <lineage>
        <taxon>Eukaryota</taxon>
        <taxon>Viridiplantae</taxon>
        <taxon>Streptophyta</taxon>
        <taxon>Embryophyta</taxon>
        <taxon>Tracheophyta</taxon>
        <taxon>Spermatophyta</taxon>
        <taxon>Magnoliopsida</taxon>
        <taxon>Ranunculales</taxon>
        <taxon>Menispermaceae</taxon>
        <taxon>Menispermoideae</taxon>
        <taxon>Cissampelideae</taxon>
        <taxon>Stephania</taxon>
    </lineage>
</organism>
<sequence>MLSDPPIYMSFDYAFHLSFDVFLGVELFSFKSLANNRELSKVSILFSFYFLLKVVLLVAVVWIFLVLGGPLIGIRFIYRKIIGILPALCPACSTRSSTNANAVLEKWETEMAKVFGVERSFPKWMMRSCVEDMNKWTDLSNRSPPNYLVQLLSRPRTRHPPQTLLNKLLEIGINEGYYKLSCLSMVILVKIVALSVPFTLAEPILRALDEAFEIVYYIDEKVNVGNYPYGIKRRFAKVLLVHKNVHLSKKDSTANNLGMSVNEALTSIGNEWEAFPDGVGKMEIQIIMGFIRGQAHASIEELYEDLEQLFVDMLLFFLPQLPIVALKDMNESPIEIREERARSALKLLCKLKLLEDKVQWSFPEGITRLIDPDDDEEECNNEQHGDACIIEVPCVVTPEIVEMSSNF</sequence>
<keyword evidence="1" id="KW-0472">Membrane</keyword>
<reference evidence="2 3" key="1">
    <citation type="submission" date="2024-01" db="EMBL/GenBank/DDBJ databases">
        <title>Genome assemblies of Stephania.</title>
        <authorList>
            <person name="Yang L."/>
        </authorList>
    </citation>
    <scope>NUCLEOTIDE SEQUENCE [LARGE SCALE GENOMIC DNA]</scope>
    <source>
        <strain evidence="2">QJT</strain>
        <tissue evidence="2">Leaf</tissue>
    </source>
</reference>
<keyword evidence="3" id="KW-1185">Reference proteome</keyword>
<keyword evidence="1" id="KW-1133">Transmembrane helix</keyword>
<accession>A0AAP0PFI3</accession>